<dbReference type="CDD" id="cd14752">
    <property type="entry name" value="GH31_N"/>
    <property type="match status" value="1"/>
</dbReference>
<dbReference type="AlphaFoldDB" id="A0A845G9L4"/>
<keyword evidence="3" id="KW-0732">Signal</keyword>
<dbReference type="PANTHER" id="PTHR43863">
    <property type="entry name" value="HYDROLASE, PUTATIVE (AFU_ORTHOLOGUE AFUA_1G03140)-RELATED"/>
    <property type="match status" value="1"/>
</dbReference>
<dbReference type="InterPro" id="IPR000322">
    <property type="entry name" value="Glyco_hydro_31_TIM"/>
</dbReference>
<reference evidence="5 6" key="1">
    <citation type="submission" date="2020-01" db="EMBL/GenBank/DDBJ databases">
        <title>Novel species isolated from a subtropical stream in China.</title>
        <authorList>
            <person name="Lu H."/>
        </authorList>
    </citation>
    <scope>NUCLEOTIDE SEQUENCE [LARGE SCALE GENOMIC DNA]</scope>
    <source>
        <strain evidence="5 6">FT82W</strain>
    </source>
</reference>
<dbReference type="Pfam" id="PF13802">
    <property type="entry name" value="Gal_mutarotas_2"/>
    <property type="match status" value="1"/>
</dbReference>
<sequence>MRFKSIVPAASCLAVMVSGQALAGTFEKTAAGVVVKPDTGAAKEVRLEVMADNIIHVVKLDQSGKDLTPSLMTVAAPVSGTFSVAASGKDKVTLKAKKISVAVSLATGQVQFFNAAGKAFLSQASESMAPVDIGGKPFMAVKEGFNHGTKDAYYGLGQHQNAQMNLNGEDVLLMQHNMAIAVPFVVSDKNYGVLWDNNSISRFGDAKPYGPMVRDLKVVDDEGKAGGLTARYYIGGKLALTRHEKDIAYQYLKDVAENWPKELGDIKTLKDVKVVWDATLSSDKPGVHKMQLYSSDYAALSIDGKQVMDVWRQGWNPWYHNFEVKFEAGKPVKLHLEWKPSGGMVAITHNDPLPGPERHSLTFSSEVAQSINYYVVSGESMDKVIAGYRHLTGQAPMMPKWAYGFWQSRQRYETQEQLLGVLREYRKQGWPVDNMVQDWFYWPQDQWGSHDFDKARFPDPKGMLDEAHKAHARVMISIWGKFYSNTDNYKELAAKGHMWTKNVEDGALDWVGPGYKNSHYDPYTKEARDIYYRQMKPKLIDLGFDAWWMDNTEADVLSNSRLEDFKKLIGPTVYGAGEITFNPYSLAHTEGFYQGLKRDQPDKRQFILSRSGFAGIQRNATAVWSGDTASRWNNLYDQISAGVSISMSGIPNWTHDIGGYAQEERYQVGEVGSAQENRVTGAAKGNPEDMKEWRELNLRWFQFGAFSPLFRSHGEVVKREIHEIAPEGSPMRDSMVWYDKLRYRMMPYIYSAAADIHYESGSIMRGLVMDFPNDEAVKDIKDQYLFGHSLMVAPVYVYGARERSVYMPKGASWYDFYTGELHKGGGTATIKAPETRMPLLVKAGSILPMGPVTQYVDEKPDAPITLNIYTGADGKFSLYEDDGVSNAYLRGEFSRIPLSYNDKTGVVTIGERVGQYKGMVAKRQFKLRFIKAGVSSSEDFDAADKVVAYEGKPVTVRK</sequence>
<evidence type="ECO:0000256" key="3">
    <source>
        <dbReference type="SAM" id="SignalP"/>
    </source>
</evidence>
<dbReference type="PANTHER" id="PTHR43863:SF2">
    <property type="entry name" value="MALTASE-GLUCOAMYLASE"/>
    <property type="match status" value="1"/>
</dbReference>
<dbReference type="GO" id="GO:0004553">
    <property type="term" value="F:hydrolase activity, hydrolyzing O-glycosyl compounds"/>
    <property type="evidence" value="ECO:0007669"/>
    <property type="project" value="InterPro"/>
</dbReference>
<dbReference type="InterPro" id="IPR011658">
    <property type="entry name" value="PA14_dom"/>
</dbReference>
<evidence type="ECO:0000256" key="2">
    <source>
        <dbReference type="RuleBase" id="RU361185"/>
    </source>
</evidence>
<accession>A0A845G9L4</accession>
<dbReference type="Gene3D" id="3.20.20.80">
    <property type="entry name" value="Glycosidases"/>
    <property type="match status" value="1"/>
</dbReference>
<name>A0A845G9L4_9BURK</name>
<evidence type="ECO:0000313" key="6">
    <source>
        <dbReference type="Proteomes" id="UP000470302"/>
    </source>
</evidence>
<dbReference type="InterPro" id="IPR011013">
    <property type="entry name" value="Gal_mutarotase_sf_dom"/>
</dbReference>
<comment type="caution">
    <text evidence="5">The sequence shown here is derived from an EMBL/GenBank/DDBJ whole genome shotgun (WGS) entry which is preliminary data.</text>
</comment>
<proteinExistence type="inferred from homology"/>
<organism evidence="5 6">
    <name type="scientific">Duganella vulcania</name>
    <dbReference type="NCBI Taxonomy" id="2692166"/>
    <lineage>
        <taxon>Bacteria</taxon>
        <taxon>Pseudomonadati</taxon>
        <taxon>Pseudomonadota</taxon>
        <taxon>Betaproteobacteria</taxon>
        <taxon>Burkholderiales</taxon>
        <taxon>Oxalobacteraceae</taxon>
        <taxon>Telluria group</taxon>
        <taxon>Duganella</taxon>
    </lineage>
</organism>
<dbReference type="InterPro" id="IPR037524">
    <property type="entry name" value="PA14/GLEYA"/>
</dbReference>
<evidence type="ECO:0000259" key="4">
    <source>
        <dbReference type="PROSITE" id="PS51820"/>
    </source>
</evidence>
<protein>
    <submittedName>
        <fullName evidence="5">DUF5110 domain-containing protein</fullName>
    </submittedName>
</protein>
<dbReference type="InterPro" id="IPR051816">
    <property type="entry name" value="Glycosyl_Hydrolase_31"/>
</dbReference>
<dbReference type="Gene3D" id="2.60.40.1180">
    <property type="entry name" value="Golgi alpha-mannosidase II"/>
    <property type="match status" value="2"/>
</dbReference>
<dbReference type="SUPFAM" id="SSF51011">
    <property type="entry name" value="Glycosyl hydrolase domain"/>
    <property type="match status" value="1"/>
</dbReference>
<dbReference type="Proteomes" id="UP000470302">
    <property type="component" value="Unassembled WGS sequence"/>
</dbReference>
<dbReference type="InterPro" id="IPR025887">
    <property type="entry name" value="Glyco_hydro_31_N_dom"/>
</dbReference>
<dbReference type="SUPFAM" id="SSF51445">
    <property type="entry name" value="(Trans)glycosidases"/>
    <property type="match status" value="1"/>
</dbReference>
<dbReference type="SMART" id="SM00758">
    <property type="entry name" value="PA14"/>
    <property type="match status" value="1"/>
</dbReference>
<dbReference type="InterPro" id="IPR013780">
    <property type="entry name" value="Glyco_hydro_b"/>
</dbReference>
<keyword evidence="2" id="KW-0378">Hydrolase</keyword>
<dbReference type="SUPFAM" id="SSF56988">
    <property type="entry name" value="Anthrax protective antigen"/>
    <property type="match status" value="1"/>
</dbReference>
<keyword evidence="2" id="KW-0326">Glycosidase</keyword>
<comment type="similarity">
    <text evidence="1 2">Belongs to the glycosyl hydrolase 31 family.</text>
</comment>
<feature type="domain" description="PA14" evidence="4">
    <location>
        <begin position="223"/>
        <end position="375"/>
    </location>
</feature>
<dbReference type="GO" id="GO:0030246">
    <property type="term" value="F:carbohydrate binding"/>
    <property type="evidence" value="ECO:0007669"/>
    <property type="project" value="InterPro"/>
</dbReference>
<evidence type="ECO:0000313" key="5">
    <source>
        <dbReference type="EMBL" id="MYM89509.1"/>
    </source>
</evidence>
<dbReference type="Gene3D" id="2.60.40.1760">
    <property type="entry name" value="glycosyl hydrolase (family 31)"/>
    <property type="match status" value="1"/>
</dbReference>
<dbReference type="Pfam" id="PF01055">
    <property type="entry name" value="Glyco_hydro_31_2nd"/>
    <property type="match status" value="1"/>
</dbReference>
<dbReference type="InterPro" id="IPR017853">
    <property type="entry name" value="GH"/>
</dbReference>
<evidence type="ECO:0000256" key="1">
    <source>
        <dbReference type="ARBA" id="ARBA00007806"/>
    </source>
</evidence>
<dbReference type="InterPro" id="IPR048395">
    <property type="entry name" value="Glyco_hydro_31_C"/>
</dbReference>
<dbReference type="RefSeq" id="WP_161098427.1">
    <property type="nucleotide sequence ID" value="NZ_WWCW01000077.1"/>
</dbReference>
<dbReference type="SUPFAM" id="SSF74650">
    <property type="entry name" value="Galactose mutarotase-like"/>
    <property type="match status" value="1"/>
</dbReference>
<dbReference type="EMBL" id="WWCW01000077">
    <property type="protein sequence ID" value="MYM89509.1"/>
    <property type="molecule type" value="Genomic_DNA"/>
</dbReference>
<feature type="chain" id="PRO_5032979688" evidence="3">
    <location>
        <begin position="24"/>
        <end position="958"/>
    </location>
</feature>
<feature type="signal peptide" evidence="3">
    <location>
        <begin position="1"/>
        <end position="23"/>
    </location>
</feature>
<gene>
    <name evidence="5" type="ORF">GTP91_20315</name>
</gene>
<dbReference type="PROSITE" id="PS51820">
    <property type="entry name" value="PA14"/>
    <property type="match status" value="1"/>
</dbReference>
<dbReference type="GO" id="GO:0005975">
    <property type="term" value="P:carbohydrate metabolic process"/>
    <property type="evidence" value="ECO:0007669"/>
    <property type="project" value="InterPro"/>
</dbReference>
<dbReference type="CDD" id="cd06591">
    <property type="entry name" value="GH31_xylosidase_XylS"/>
    <property type="match status" value="1"/>
</dbReference>
<dbReference type="Pfam" id="PF21365">
    <property type="entry name" value="Glyco_hydro_31_3rd"/>
    <property type="match status" value="1"/>
</dbReference>
<dbReference type="Pfam" id="PF17137">
    <property type="entry name" value="DUF5110"/>
    <property type="match status" value="1"/>
</dbReference>
<dbReference type="Gene3D" id="2.60.120.380">
    <property type="match status" value="1"/>
</dbReference>
<dbReference type="InterPro" id="IPR033403">
    <property type="entry name" value="DUF5110"/>
</dbReference>